<dbReference type="EMBL" id="JAMWBK010000004">
    <property type="protein sequence ID" value="KAJ8906240.1"/>
    <property type="molecule type" value="Genomic_DNA"/>
</dbReference>
<evidence type="ECO:0000256" key="2">
    <source>
        <dbReference type="ARBA" id="ARBA00022741"/>
    </source>
</evidence>
<evidence type="ECO:0000256" key="4">
    <source>
        <dbReference type="ARBA" id="ARBA00022917"/>
    </source>
</evidence>
<comment type="caution">
    <text evidence="7">The sequence shown here is derived from an EMBL/GenBank/DDBJ whole genome shotgun (WGS) entry which is preliminary data.</text>
</comment>
<keyword evidence="5" id="KW-0342">GTP-binding</keyword>
<name>A0AAV8UUK5_9RHOD</name>
<sequence>MKGVDDLSQDLGLMRVEDLTPEDDEGNMEYKWCLVNPSRERFMQLVTQMNFRLLEGQGEAIYQVGVEDDGRLRGLHPDALEASLHTLKRMASELKAETTVICETAGREGKCAEVLVRQTPESIEDYHDLRVAVAGNVDSGKSTLVGVLTGCGTLDNGRGCARSQMFTHKHELESGRTSCVSQQIMGFSPCGEVINYTGVRTLSWNDVIDKASKVVTFFDLAGHERYLKTTLFGLTAHAPDYCMLLVGANMGVLRMTKEHLSIALALKVPVFVVVTKVDIAPDHVCEQTIQQIVKLFKASRKMPVIVKSEDQVPMAAKNMANDRVVPIFYVSNVTGEGLGNLRSFLNLIPGRQHWAESKNEPTEFRIDETFTVQGVGTVVAGTVTSGSISAGQWLWLGPDSNGKFLKVQIKSLHYKRVPVKRVVAGQAGALAIKKIKRSSVRKGMVLLDLSMRAGAVWSFQAEVVILYHGTTIKEGYQPIVHCVTVRQAAKVMGMETEVIRTGDRARVTFRFMYYPEYVKEGSRFIFREGRTKGIGKITKILDTT</sequence>
<evidence type="ECO:0000256" key="5">
    <source>
        <dbReference type="ARBA" id="ARBA00023134"/>
    </source>
</evidence>
<evidence type="ECO:0000256" key="1">
    <source>
        <dbReference type="ARBA" id="ARBA00007249"/>
    </source>
</evidence>
<dbReference type="GO" id="GO:0005525">
    <property type="term" value="F:GTP binding"/>
    <property type="evidence" value="ECO:0007669"/>
    <property type="project" value="UniProtKB-KW"/>
</dbReference>
<dbReference type="PANTHER" id="PTHR43721">
    <property type="entry name" value="ELONGATION FACTOR TU-RELATED"/>
    <property type="match status" value="1"/>
</dbReference>
<dbReference type="FunFam" id="2.40.30.10:FF:000014">
    <property type="entry name" value="Probable GTP-binding protein 1"/>
    <property type="match status" value="1"/>
</dbReference>
<dbReference type="Gene3D" id="3.40.50.300">
    <property type="entry name" value="P-loop containing nucleotide triphosphate hydrolases"/>
    <property type="match status" value="1"/>
</dbReference>
<dbReference type="CDD" id="cd03708">
    <property type="entry name" value="GTPBP_III"/>
    <property type="match status" value="1"/>
</dbReference>
<evidence type="ECO:0000259" key="6">
    <source>
        <dbReference type="PROSITE" id="PS51722"/>
    </source>
</evidence>
<dbReference type="FunFam" id="3.40.50.300:FF:000091">
    <property type="entry name" value="Probable GTP-binding protein 1"/>
    <property type="match status" value="1"/>
</dbReference>
<dbReference type="GO" id="GO:0003924">
    <property type="term" value="F:GTPase activity"/>
    <property type="evidence" value="ECO:0007669"/>
    <property type="project" value="InterPro"/>
</dbReference>
<evidence type="ECO:0000313" key="7">
    <source>
        <dbReference type="EMBL" id="KAJ8906240.1"/>
    </source>
</evidence>
<organism evidence="7 8">
    <name type="scientific">Rhodosorus marinus</name>
    <dbReference type="NCBI Taxonomy" id="101924"/>
    <lineage>
        <taxon>Eukaryota</taxon>
        <taxon>Rhodophyta</taxon>
        <taxon>Stylonematophyceae</taxon>
        <taxon>Stylonematales</taxon>
        <taxon>Stylonemataceae</taxon>
        <taxon>Rhodosorus</taxon>
    </lineage>
</organism>
<dbReference type="InterPro" id="IPR000795">
    <property type="entry name" value="T_Tr_GTP-bd_dom"/>
</dbReference>
<comment type="similarity">
    <text evidence="1">Belongs to the TRAFAC class translation factor GTPase superfamily. Classic translation factor GTPase family. EF-Tu/EF-1A subfamily.</text>
</comment>
<dbReference type="FunFam" id="2.40.30.10:FF:000084">
    <property type="entry name" value="GTP-binding elongation factor Tu family"/>
    <property type="match status" value="1"/>
</dbReference>
<dbReference type="InterPro" id="IPR004160">
    <property type="entry name" value="Transl_elong_EFTu/EF1A_C"/>
</dbReference>
<dbReference type="InterPro" id="IPR035531">
    <property type="entry name" value="GTPBP1-like"/>
</dbReference>
<accession>A0AAV8UUK5</accession>
<feature type="domain" description="Tr-type G" evidence="6">
    <location>
        <begin position="126"/>
        <end position="353"/>
    </location>
</feature>
<reference evidence="7 8" key="1">
    <citation type="journal article" date="2023" name="Nat. Commun.">
        <title>Origin of minicircular mitochondrial genomes in red algae.</title>
        <authorList>
            <person name="Lee Y."/>
            <person name="Cho C.H."/>
            <person name="Lee Y.M."/>
            <person name="Park S.I."/>
            <person name="Yang J.H."/>
            <person name="West J.A."/>
            <person name="Bhattacharya D."/>
            <person name="Yoon H.S."/>
        </authorList>
    </citation>
    <scope>NUCLEOTIDE SEQUENCE [LARGE SCALE GENOMIC DNA]</scope>
    <source>
        <strain evidence="7 8">CCMP1338</strain>
        <tissue evidence="7">Whole cell</tissue>
    </source>
</reference>
<dbReference type="Pfam" id="PF03143">
    <property type="entry name" value="GTP_EFTU_D3"/>
    <property type="match status" value="1"/>
</dbReference>
<dbReference type="SUPFAM" id="SSF50447">
    <property type="entry name" value="Translation proteins"/>
    <property type="match status" value="1"/>
</dbReference>
<dbReference type="PROSITE" id="PS51722">
    <property type="entry name" value="G_TR_2"/>
    <property type="match status" value="1"/>
</dbReference>
<dbReference type="SUPFAM" id="SSF52540">
    <property type="entry name" value="P-loop containing nucleoside triphosphate hydrolases"/>
    <property type="match status" value="1"/>
</dbReference>
<dbReference type="InterPro" id="IPR009001">
    <property type="entry name" value="Transl_elong_EF1A/Init_IF2_C"/>
</dbReference>
<protein>
    <recommendedName>
        <fullName evidence="6">Tr-type G domain-containing protein</fullName>
    </recommendedName>
</protein>
<dbReference type="InterPro" id="IPR009000">
    <property type="entry name" value="Transl_B-barrel_sf"/>
</dbReference>
<proteinExistence type="inferred from homology"/>
<dbReference type="AlphaFoldDB" id="A0AAV8UUK5"/>
<dbReference type="Pfam" id="PF03144">
    <property type="entry name" value="GTP_EFTU_D2"/>
    <property type="match status" value="1"/>
</dbReference>
<dbReference type="SUPFAM" id="SSF50465">
    <property type="entry name" value="EF-Tu/eEF-1alpha/eIF2-gamma C-terminal domain"/>
    <property type="match status" value="1"/>
</dbReference>
<dbReference type="GO" id="GO:0003746">
    <property type="term" value="F:translation elongation factor activity"/>
    <property type="evidence" value="ECO:0007669"/>
    <property type="project" value="UniProtKB-KW"/>
</dbReference>
<keyword evidence="2" id="KW-0547">Nucleotide-binding</keyword>
<keyword evidence="3" id="KW-0251">Elongation factor</keyword>
<dbReference type="InterPro" id="IPR050055">
    <property type="entry name" value="EF-Tu_GTPase"/>
</dbReference>
<dbReference type="CDD" id="cd04165">
    <property type="entry name" value="GTPBP1_like"/>
    <property type="match status" value="1"/>
</dbReference>
<dbReference type="Proteomes" id="UP001157974">
    <property type="component" value="Unassembled WGS sequence"/>
</dbReference>
<dbReference type="Gene3D" id="2.40.30.10">
    <property type="entry name" value="Translation factors"/>
    <property type="match status" value="2"/>
</dbReference>
<evidence type="ECO:0000313" key="8">
    <source>
        <dbReference type="Proteomes" id="UP001157974"/>
    </source>
</evidence>
<evidence type="ECO:0000256" key="3">
    <source>
        <dbReference type="ARBA" id="ARBA00022768"/>
    </source>
</evidence>
<dbReference type="PANTHER" id="PTHR43721:SF9">
    <property type="entry name" value="GTP-BINDING PROTEIN 1"/>
    <property type="match status" value="1"/>
</dbReference>
<gene>
    <name evidence="7" type="ORF">NDN08_002734</name>
</gene>
<dbReference type="InterPro" id="IPR004161">
    <property type="entry name" value="EFTu-like_2"/>
</dbReference>
<dbReference type="InterPro" id="IPR027417">
    <property type="entry name" value="P-loop_NTPase"/>
</dbReference>
<keyword evidence="8" id="KW-1185">Reference proteome</keyword>
<keyword evidence="4" id="KW-0648">Protein biosynthesis</keyword>
<dbReference type="Pfam" id="PF00009">
    <property type="entry name" value="GTP_EFTU"/>
    <property type="match status" value="1"/>
</dbReference>
<dbReference type="CDD" id="cd03694">
    <property type="entry name" value="GTPBP_II"/>
    <property type="match status" value="1"/>
</dbReference>